<dbReference type="EMBL" id="VBAL01000114">
    <property type="protein sequence ID" value="TMJ00487.1"/>
    <property type="molecule type" value="Genomic_DNA"/>
</dbReference>
<gene>
    <name evidence="2" type="ORF">E6H01_09315</name>
</gene>
<dbReference type="SUPFAM" id="SSF51658">
    <property type="entry name" value="Xylose isomerase-like"/>
    <property type="match status" value="1"/>
</dbReference>
<evidence type="ECO:0000313" key="2">
    <source>
        <dbReference type="EMBL" id="TMJ00487.1"/>
    </source>
</evidence>
<dbReference type="InterPro" id="IPR013022">
    <property type="entry name" value="Xyl_isomerase-like_TIM-brl"/>
</dbReference>
<dbReference type="GO" id="GO:0016853">
    <property type="term" value="F:isomerase activity"/>
    <property type="evidence" value="ECO:0007669"/>
    <property type="project" value="UniProtKB-KW"/>
</dbReference>
<dbReference type="PANTHER" id="PTHR12110">
    <property type="entry name" value="HYDROXYPYRUVATE ISOMERASE"/>
    <property type="match status" value="1"/>
</dbReference>
<dbReference type="InterPro" id="IPR050312">
    <property type="entry name" value="IolE/XylAMocC-like"/>
</dbReference>
<dbReference type="InterPro" id="IPR036237">
    <property type="entry name" value="Xyl_isomerase-like_sf"/>
</dbReference>
<dbReference type="Gene3D" id="3.20.20.150">
    <property type="entry name" value="Divalent-metal-dependent TIM barrel enzymes"/>
    <property type="match status" value="1"/>
</dbReference>
<evidence type="ECO:0000313" key="3">
    <source>
        <dbReference type="Proteomes" id="UP000319353"/>
    </source>
</evidence>
<feature type="domain" description="Xylose isomerase-like TIM barrel" evidence="1">
    <location>
        <begin position="47"/>
        <end position="270"/>
    </location>
</feature>
<organism evidence="2 3">
    <name type="scientific">Candidatus Segetimicrobium genomatis</name>
    <dbReference type="NCBI Taxonomy" id="2569760"/>
    <lineage>
        <taxon>Bacteria</taxon>
        <taxon>Bacillati</taxon>
        <taxon>Candidatus Sysuimicrobiota</taxon>
        <taxon>Candidatus Sysuimicrobiia</taxon>
        <taxon>Candidatus Sysuimicrobiales</taxon>
        <taxon>Candidatus Segetimicrobiaceae</taxon>
        <taxon>Candidatus Segetimicrobium</taxon>
    </lineage>
</organism>
<dbReference type="AlphaFoldDB" id="A0A537KY89"/>
<proteinExistence type="predicted"/>
<dbReference type="Proteomes" id="UP000319353">
    <property type="component" value="Unassembled WGS sequence"/>
</dbReference>
<protein>
    <submittedName>
        <fullName evidence="2">Sugar phosphate isomerase/epimerase</fullName>
    </submittedName>
</protein>
<dbReference type="PANTHER" id="PTHR12110:SF53">
    <property type="entry name" value="BLR5974 PROTEIN"/>
    <property type="match status" value="1"/>
</dbReference>
<accession>A0A537KY89</accession>
<evidence type="ECO:0000259" key="1">
    <source>
        <dbReference type="Pfam" id="PF01261"/>
    </source>
</evidence>
<comment type="caution">
    <text evidence="2">The sequence shown here is derived from an EMBL/GenBank/DDBJ whole genome shotgun (WGS) entry which is preliminary data.</text>
</comment>
<keyword evidence="2" id="KW-0413">Isomerase</keyword>
<dbReference type="Pfam" id="PF01261">
    <property type="entry name" value="AP_endonuc_2"/>
    <property type="match status" value="1"/>
</dbReference>
<name>A0A537KY89_9BACT</name>
<reference evidence="2 3" key="1">
    <citation type="journal article" date="2019" name="Nat. Microbiol.">
        <title>Mediterranean grassland soil C-N compound turnover is dependent on rainfall and depth, and is mediated by genomically divergent microorganisms.</title>
        <authorList>
            <person name="Diamond S."/>
            <person name="Andeer P.F."/>
            <person name="Li Z."/>
            <person name="Crits-Christoph A."/>
            <person name="Burstein D."/>
            <person name="Anantharaman K."/>
            <person name="Lane K.R."/>
            <person name="Thomas B.C."/>
            <person name="Pan C."/>
            <person name="Northen T.R."/>
            <person name="Banfield J.F."/>
        </authorList>
    </citation>
    <scope>NUCLEOTIDE SEQUENCE [LARGE SCALE GENOMIC DNA]</scope>
    <source>
        <strain evidence="2">NP_4</strain>
    </source>
</reference>
<sequence length="275" mass="30168">MPASPRVACPLAFARSEPVDLACSSESYAKEIDAGQLTLVDWFRLCAEDLGLKAVELEDKHIGAPTPEHLAELREAADHHKLEIVNIAFMNDFGVADDAQRQEELLRTVAWMDISKQLRTRFLRTFAGWPEGDRAARWHPMIAALRAACGEAELLGVQLVMENHNHRGFVQTAADVLAILEAVGSPALGLLLDSGNYLDGQASIERTARLAWHVHAKFTKVLPDGRDARVDHDAAIALLRGAGYKGYVSVEYEGEEPGTTAVPRALAYLRGIVRK</sequence>